<dbReference type="CDD" id="cd11484">
    <property type="entry name" value="SLC-NCS1sbd_CobB-like"/>
    <property type="match status" value="1"/>
</dbReference>
<evidence type="ECO:0000256" key="6">
    <source>
        <dbReference type="ARBA" id="ARBA00023136"/>
    </source>
</evidence>
<evidence type="ECO:0000256" key="8">
    <source>
        <dbReference type="SAM" id="MobiDB-lite"/>
    </source>
</evidence>
<keyword evidence="3 7" id="KW-0813">Transport</keyword>
<feature type="transmembrane region" description="Helical" evidence="9">
    <location>
        <begin position="359"/>
        <end position="382"/>
    </location>
</feature>
<name>A0A6J4UEV6_9ACTN</name>
<feature type="transmembrane region" description="Helical" evidence="9">
    <location>
        <begin position="441"/>
        <end position="459"/>
    </location>
</feature>
<proteinExistence type="inferred from homology"/>
<feature type="transmembrane region" description="Helical" evidence="9">
    <location>
        <begin position="284"/>
        <end position="310"/>
    </location>
</feature>
<dbReference type="InterPro" id="IPR001248">
    <property type="entry name" value="Pur-cyt_permease"/>
</dbReference>
<dbReference type="Pfam" id="PF02133">
    <property type="entry name" value="Transp_cyt_pur"/>
    <property type="match status" value="1"/>
</dbReference>
<feature type="region of interest" description="Disordered" evidence="8">
    <location>
        <begin position="1"/>
        <end position="24"/>
    </location>
</feature>
<dbReference type="EMBL" id="CADCWC010000340">
    <property type="protein sequence ID" value="CAA9545643.1"/>
    <property type="molecule type" value="Genomic_DNA"/>
</dbReference>
<keyword evidence="5 9" id="KW-1133">Transmembrane helix</keyword>
<evidence type="ECO:0000256" key="5">
    <source>
        <dbReference type="ARBA" id="ARBA00022989"/>
    </source>
</evidence>
<feature type="transmembrane region" description="Helical" evidence="9">
    <location>
        <begin position="107"/>
        <end position="130"/>
    </location>
</feature>
<evidence type="ECO:0000256" key="7">
    <source>
        <dbReference type="PIRNR" id="PIRNR002744"/>
    </source>
</evidence>
<dbReference type="AlphaFoldDB" id="A0A6J4UEV6"/>
<feature type="transmembrane region" description="Helical" evidence="9">
    <location>
        <begin position="215"/>
        <end position="233"/>
    </location>
</feature>
<dbReference type="PANTHER" id="PTHR31806:SF1">
    <property type="entry name" value="PURINE-CYTOSINE PERMEASE FCY2-RELATED"/>
    <property type="match status" value="1"/>
</dbReference>
<evidence type="ECO:0000313" key="10">
    <source>
        <dbReference type="EMBL" id="CAA9545643.1"/>
    </source>
</evidence>
<evidence type="ECO:0000256" key="9">
    <source>
        <dbReference type="SAM" id="Phobius"/>
    </source>
</evidence>
<gene>
    <name evidence="10" type="ORF">AVDCRST_MAG79-2274</name>
</gene>
<evidence type="ECO:0000256" key="2">
    <source>
        <dbReference type="ARBA" id="ARBA00008974"/>
    </source>
</evidence>
<dbReference type="GO" id="GO:0022857">
    <property type="term" value="F:transmembrane transporter activity"/>
    <property type="evidence" value="ECO:0007669"/>
    <property type="project" value="InterPro"/>
</dbReference>
<keyword evidence="4 9" id="KW-0812">Transmembrane</keyword>
<protein>
    <submittedName>
        <fullName evidence="10">Cytosine/purine/uracil/thiamine/allantoin permease family protein</fullName>
    </submittedName>
</protein>
<evidence type="ECO:0000256" key="3">
    <source>
        <dbReference type="ARBA" id="ARBA00022448"/>
    </source>
</evidence>
<feature type="transmembrane region" description="Helical" evidence="9">
    <location>
        <begin position="254"/>
        <end position="272"/>
    </location>
</feature>
<comment type="similarity">
    <text evidence="2 7">Belongs to the purine-cytosine permease (2.A.39) family.</text>
</comment>
<feature type="transmembrane region" description="Helical" evidence="9">
    <location>
        <begin position="66"/>
        <end position="86"/>
    </location>
</feature>
<sequence>MATRTRETSGEPVPFDAHGIEPVPTGDRDSTPLHLFWIWMGANIAPINWVLGALGIILGLSLVQTILVVVVGNVIGCAIFGLFSVMGHRTGVNQMVLARSAFGRRGAYVPGVAQMLLAMGWLGVNTWIVLDLAMGVLRELGYDAGSGARYAVGFGIMLLQVLIAIYGYYAIRSFEKWTVPIAAAIMVLMTVLAAVEVDIAWNRSDLSGGESFTSMTQLMTAIGVGWGISWLTYSSDYSRFTRTDFTDRQVFWGTSLGMFIPTVWLATLGAAIASTNTEADPSRIVAEVFGVMTIPVLLVILHGPVATNILNIYSASLAALSLDIKIPRWKISAAAGVLGSIVLVFFLRSDSFAQSFDHWMISIIVWISPWAGITLVEYYVLRRGRVDVDGLYAPPERSPFGDVNWRAIGSLVAGLIAGWAWEFGLVEEFQGPVAKALGNTDFSWLAGMLVAGGLYYVTARKRVGPGTSKPTEMTARSAAGD</sequence>
<accession>A0A6J4UEV6</accession>
<evidence type="ECO:0000256" key="4">
    <source>
        <dbReference type="ARBA" id="ARBA00022692"/>
    </source>
</evidence>
<feature type="transmembrane region" description="Helical" evidence="9">
    <location>
        <begin position="403"/>
        <end position="421"/>
    </location>
</feature>
<dbReference type="PANTHER" id="PTHR31806">
    <property type="entry name" value="PURINE-CYTOSINE PERMEASE FCY2-RELATED"/>
    <property type="match status" value="1"/>
</dbReference>
<dbReference type="PIRSF" id="PIRSF002744">
    <property type="entry name" value="Pur-cyt_permease"/>
    <property type="match status" value="1"/>
</dbReference>
<dbReference type="GO" id="GO:0005886">
    <property type="term" value="C:plasma membrane"/>
    <property type="evidence" value="ECO:0007669"/>
    <property type="project" value="TreeGrafter"/>
</dbReference>
<keyword evidence="6 7" id="KW-0472">Membrane</keyword>
<feature type="transmembrane region" description="Helical" evidence="9">
    <location>
        <begin position="177"/>
        <end position="195"/>
    </location>
</feature>
<evidence type="ECO:0000256" key="1">
    <source>
        <dbReference type="ARBA" id="ARBA00004141"/>
    </source>
</evidence>
<comment type="subcellular location">
    <subcellularLocation>
        <location evidence="1">Membrane</location>
        <topology evidence="1">Multi-pass membrane protein</topology>
    </subcellularLocation>
</comment>
<feature type="transmembrane region" description="Helical" evidence="9">
    <location>
        <begin position="150"/>
        <end position="170"/>
    </location>
</feature>
<dbReference type="InterPro" id="IPR026030">
    <property type="entry name" value="Pur-cyt_permease_Fcy2/21/22"/>
</dbReference>
<dbReference type="Gene3D" id="1.10.4160.10">
    <property type="entry name" value="Hydantoin permease"/>
    <property type="match status" value="1"/>
</dbReference>
<feature type="transmembrane region" description="Helical" evidence="9">
    <location>
        <begin position="36"/>
        <end position="60"/>
    </location>
</feature>
<organism evidence="10">
    <name type="scientific">uncultured Thermoleophilia bacterium</name>
    <dbReference type="NCBI Taxonomy" id="1497501"/>
    <lineage>
        <taxon>Bacteria</taxon>
        <taxon>Bacillati</taxon>
        <taxon>Actinomycetota</taxon>
        <taxon>Thermoleophilia</taxon>
        <taxon>environmental samples</taxon>
    </lineage>
</organism>
<feature type="transmembrane region" description="Helical" evidence="9">
    <location>
        <begin position="331"/>
        <end position="347"/>
    </location>
</feature>
<reference evidence="10" key="1">
    <citation type="submission" date="2020-02" db="EMBL/GenBank/DDBJ databases">
        <authorList>
            <person name="Meier V. D."/>
        </authorList>
    </citation>
    <scope>NUCLEOTIDE SEQUENCE</scope>
    <source>
        <strain evidence="10">AVDCRST_MAG79</strain>
    </source>
</reference>